<protein>
    <submittedName>
        <fullName evidence="3">PEP-CTERM sorting domain-containing protein</fullName>
    </submittedName>
</protein>
<reference evidence="3 4" key="1">
    <citation type="journal article" date="2019" name="Int. J. Syst. Evol. Microbiol.">
        <title>The Draft Whole-Genome Sequence of the Antibiotic Producer Empedobacter haloabium ATCC 31962 Provides Indications for Its Taxonomic Reclassification.</title>
        <authorList>
            <person name="Miess H."/>
            <person name="Arlt P."/>
            <person name="Apel A.K."/>
            <person name="Weber T."/>
            <person name="Nieselt K."/>
            <person name="Hanssen F."/>
            <person name="Czemmel S."/>
            <person name="Nahnsen S."/>
            <person name="Gross H."/>
        </authorList>
    </citation>
    <scope>NUCLEOTIDE SEQUENCE [LARGE SCALE GENOMIC DNA]</scope>
    <source>
        <strain evidence="3 4">ATCC 31962</strain>
    </source>
</reference>
<gene>
    <name evidence="3" type="ORF">E7V67_019620</name>
</gene>
<name>A0ABZ1UIE3_9BURK</name>
<evidence type="ECO:0000259" key="2">
    <source>
        <dbReference type="Pfam" id="PF07589"/>
    </source>
</evidence>
<organism evidence="3 4">
    <name type="scientific">[Empedobacter] haloabium</name>
    <dbReference type="NCBI Taxonomy" id="592317"/>
    <lineage>
        <taxon>Bacteria</taxon>
        <taxon>Pseudomonadati</taxon>
        <taxon>Pseudomonadota</taxon>
        <taxon>Betaproteobacteria</taxon>
        <taxon>Burkholderiales</taxon>
        <taxon>Oxalobacteraceae</taxon>
        <taxon>Telluria group</taxon>
        <taxon>Telluria group incertae sedis</taxon>
    </lineage>
</organism>
<dbReference type="Pfam" id="PF07589">
    <property type="entry name" value="PEP-CTERM"/>
    <property type="match status" value="1"/>
</dbReference>
<feature type="chain" id="PRO_5046331454" evidence="1">
    <location>
        <begin position="22"/>
        <end position="252"/>
    </location>
</feature>
<dbReference type="InterPro" id="IPR013424">
    <property type="entry name" value="Ice-binding_C"/>
</dbReference>
<feature type="signal peptide" evidence="1">
    <location>
        <begin position="1"/>
        <end position="21"/>
    </location>
</feature>
<evidence type="ECO:0000256" key="1">
    <source>
        <dbReference type="SAM" id="SignalP"/>
    </source>
</evidence>
<proteinExistence type="predicted"/>
<keyword evidence="4" id="KW-1185">Reference proteome</keyword>
<accession>A0ABZ1UIE3</accession>
<dbReference type="Proteomes" id="UP000321323">
    <property type="component" value="Chromosome"/>
</dbReference>
<dbReference type="EMBL" id="CP136508">
    <property type="protein sequence ID" value="WUR11893.1"/>
    <property type="molecule type" value="Genomic_DNA"/>
</dbReference>
<evidence type="ECO:0000313" key="4">
    <source>
        <dbReference type="Proteomes" id="UP000321323"/>
    </source>
</evidence>
<keyword evidence="1" id="KW-0732">Signal</keyword>
<evidence type="ECO:0000313" key="3">
    <source>
        <dbReference type="EMBL" id="WUR11893.1"/>
    </source>
</evidence>
<dbReference type="NCBIfam" id="TIGR02595">
    <property type="entry name" value="PEP_CTERM"/>
    <property type="match status" value="1"/>
</dbReference>
<feature type="domain" description="Ice-binding protein C-terminal" evidence="2">
    <location>
        <begin position="225"/>
        <end position="249"/>
    </location>
</feature>
<sequence length="252" mass="26807">MKRFAALSLALAALSSGAVQAASSVATLSDYGFRLVDLNPYDGIAPSITFTSAEAHSYAGVAPIAGEGLMQYDHAWSTWYGDILAQASARNAKASGSVIDGEIISRGAVEGDGEFYANTHWGANFTLSAHTKLIFTGTASASYTGFGADYPKDYGSAYVYVSLLDNQFTGPYNQQVYYSSGVYSYTPVPVDTMNERVRLEFFNNGDTDLYGRFNVDVGAAGTIAPVPEPATYAMLVAGLLLTTAVARRRKQG</sequence>